<dbReference type="Proteomes" id="UP000663879">
    <property type="component" value="Unassembled WGS sequence"/>
</dbReference>
<feature type="non-terminal residue" evidence="1">
    <location>
        <position position="1"/>
    </location>
</feature>
<keyword evidence="2" id="KW-1185">Reference proteome</keyword>
<proteinExistence type="predicted"/>
<evidence type="ECO:0000313" key="2">
    <source>
        <dbReference type="Proteomes" id="UP000663879"/>
    </source>
</evidence>
<dbReference type="AlphaFoldDB" id="A0A814RNA6"/>
<gene>
    <name evidence="1" type="ORF">OXX778_LOCUS22690</name>
</gene>
<reference evidence="1" key="1">
    <citation type="submission" date="2021-02" db="EMBL/GenBank/DDBJ databases">
        <authorList>
            <person name="Nowell W R."/>
        </authorList>
    </citation>
    <scope>NUCLEOTIDE SEQUENCE</scope>
    <source>
        <strain evidence="1">Ploen Becks lab</strain>
    </source>
</reference>
<evidence type="ECO:0000313" key="1">
    <source>
        <dbReference type="EMBL" id="CAF1135984.1"/>
    </source>
</evidence>
<organism evidence="1 2">
    <name type="scientific">Brachionus calyciflorus</name>
    <dbReference type="NCBI Taxonomy" id="104777"/>
    <lineage>
        <taxon>Eukaryota</taxon>
        <taxon>Metazoa</taxon>
        <taxon>Spiralia</taxon>
        <taxon>Gnathifera</taxon>
        <taxon>Rotifera</taxon>
        <taxon>Eurotatoria</taxon>
        <taxon>Monogononta</taxon>
        <taxon>Pseudotrocha</taxon>
        <taxon>Ploima</taxon>
        <taxon>Brachionidae</taxon>
        <taxon>Brachionus</taxon>
    </lineage>
</organism>
<name>A0A814RNA6_9BILA</name>
<comment type="caution">
    <text evidence="1">The sequence shown here is derived from an EMBL/GenBank/DDBJ whole genome shotgun (WGS) entry which is preliminary data.</text>
</comment>
<dbReference type="InterPro" id="IPR011992">
    <property type="entry name" value="EF-hand-dom_pair"/>
</dbReference>
<dbReference type="SUPFAM" id="SSF47473">
    <property type="entry name" value="EF-hand"/>
    <property type="match status" value="1"/>
</dbReference>
<sequence length="144" mass="16902">NLFMWKINLSALEAQSVLGGADLKPFYGLIDGGREGEFFKEMKELFYYSQLRHHGLNKNTERVIKLTIPLGEIPFVMRGLGFYPTEQEVEHMINEFKYSEYFNKDKFFETNLNDFIRMMHSLGHKLPLGNKANEYFFLIVCVCL</sequence>
<accession>A0A814RNA6</accession>
<dbReference type="EMBL" id="CAJNOC010010049">
    <property type="protein sequence ID" value="CAF1135984.1"/>
    <property type="molecule type" value="Genomic_DNA"/>
</dbReference>
<dbReference type="OrthoDB" id="4899631at2759"/>
<protein>
    <submittedName>
        <fullName evidence="1">Uncharacterized protein</fullName>
    </submittedName>
</protein>
<dbReference type="Gene3D" id="1.10.238.10">
    <property type="entry name" value="EF-hand"/>
    <property type="match status" value="1"/>
</dbReference>